<evidence type="ECO:0000313" key="8">
    <source>
        <dbReference type="Proteomes" id="UP000473325"/>
    </source>
</evidence>
<proteinExistence type="predicted"/>
<dbReference type="Proteomes" id="UP000473325">
    <property type="component" value="Unassembled WGS sequence"/>
</dbReference>
<dbReference type="GO" id="GO:0032259">
    <property type="term" value="P:methylation"/>
    <property type="evidence" value="ECO:0007669"/>
    <property type="project" value="UniProtKB-KW"/>
</dbReference>
<comment type="caution">
    <text evidence="7">The sequence shown here is derived from an EMBL/GenBank/DDBJ whole genome shotgun (WGS) entry which is preliminary data.</text>
</comment>
<dbReference type="PANTHER" id="PTHR18895:SF74">
    <property type="entry name" value="MTRF1L RELEASE FACTOR GLUTAMINE METHYLTRANSFERASE"/>
    <property type="match status" value="1"/>
</dbReference>
<evidence type="ECO:0000256" key="1">
    <source>
        <dbReference type="ARBA" id="ARBA00012771"/>
    </source>
</evidence>
<dbReference type="SUPFAM" id="SSF53335">
    <property type="entry name" value="S-adenosyl-L-methionine-dependent methyltransferases"/>
    <property type="match status" value="1"/>
</dbReference>
<comment type="catalytic activity">
    <reaction evidence="5">
        <text>L-glutaminyl-[peptide chain release factor] + S-adenosyl-L-methionine = N(5)-methyl-L-glutaminyl-[peptide chain release factor] + S-adenosyl-L-homocysteine + H(+)</text>
        <dbReference type="Rhea" id="RHEA:42896"/>
        <dbReference type="Rhea" id="RHEA-COMP:10271"/>
        <dbReference type="Rhea" id="RHEA-COMP:10272"/>
        <dbReference type="ChEBI" id="CHEBI:15378"/>
        <dbReference type="ChEBI" id="CHEBI:30011"/>
        <dbReference type="ChEBI" id="CHEBI:57856"/>
        <dbReference type="ChEBI" id="CHEBI:59789"/>
        <dbReference type="ChEBI" id="CHEBI:61891"/>
        <dbReference type="EC" id="2.1.1.297"/>
    </reaction>
</comment>
<keyword evidence="4" id="KW-0949">S-adenosyl-L-methionine</keyword>
<dbReference type="Gene3D" id="3.40.50.150">
    <property type="entry name" value="Vaccinia Virus protein VP39"/>
    <property type="match status" value="1"/>
</dbReference>
<dbReference type="EC" id="2.1.1.297" evidence="1"/>
<name>A0A6L7EZM6_9ACTN</name>
<reference evidence="7 8" key="1">
    <citation type="submission" date="2019-12" db="EMBL/GenBank/DDBJ databases">
        <authorList>
            <person name="Kun Z."/>
        </authorList>
    </citation>
    <scope>NUCLEOTIDE SEQUENCE [LARGE SCALE GENOMIC DNA]</scope>
    <source>
        <strain evidence="7 8">YIM 123512</strain>
    </source>
</reference>
<keyword evidence="8" id="KW-1185">Reference proteome</keyword>
<keyword evidence="3" id="KW-0808">Transferase</keyword>
<gene>
    <name evidence="7" type="ORF">GRQ65_10920</name>
</gene>
<evidence type="ECO:0000256" key="3">
    <source>
        <dbReference type="ARBA" id="ARBA00022679"/>
    </source>
</evidence>
<dbReference type="EMBL" id="WUEK01000006">
    <property type="protein sequence ID" value="MXG90065.1"/>
    <property type="molecule type" value="Genomic_DNA"/>
</dbReference>
<dbReference type="Pfam" id="PF05175">
    <property type="entry name" value="MTS"/>
    <property type="match status" value="1"/>
</dbReference>
<evidence type="ECO:0000256" key="2">
    <source>
        <dbReference type="ARBA" id="ARBA00022603"/>
    </source>
</evidence>
<evidence type="ECO:0000256" key="5">
    <source>
        <dbReference type="ARBA" id="ARBA00048391"/>
    </source>
</evidence>
<dbReference type="GO" id="GO:0102559">
    <property type="term" value="F:peptide chain release factor N(5)-glutamine methyltransferase activity"/>
    <property type="evidence" value="ECO:0007669"/>
    <property type="project" value="UniProtKB-EC"/>
</dbReference>
<feature type="domain" description="Methyltransferase small" evidence="6">
    <location>
        <begin position="74"/>
        <end position="144"/>
    </location>
</feature>
<dbReference type="InterPro" id="IPR022446">
    <property type="entry name" value="MeTrfrase_put"/>
</dbReference>
<evidence type="ECO:0000256" key="4">
    <source>
        <dbReference type="ARBA" id="ARBA00022691"/>
    </source>
</evidence>
<accession>A0A6L7EZM6</accession>
<dbReference type="InterPro" id="IPR004556">
    <property type="entry name" value="HemK-like"/>
</dbReference>
<evidence type="ECO:0000259" key="6">
    <source>
        <dbReference type="Pfam" id="PF05175"/>
    </source>
</evidence>
<dbReference type="InterPro" id="IPR050320">
    <property type="entry name" value="N5-glutamine_MTase"/>
</dbReference>
<sequence>MRSVELSSADLAALVARLRAAGCVFAEEEAALLVAEAPGPAALERAVVRRVDGEPLELVLGWAEFCGLRLAVAPGVFVPRRRTELLVRTGAAGLAAGDVVVDVGCGTGAVAAALGATVPGLALHAVDVDPAAVSVARSNLPAAHVWEGDLLDPLPAHLRGRVALLAANTPYVPSEEVALMPREARDHEHRVALDGGGDGVEVQRRLLVQAPTWLAPGGRVVVETGRRQAALTVDAARAAGLVAEVVTDDEVDGTVVVARRRP</sequence>
<protein>
    <recommendedName>
        <fullName evidence="1">peptide chain release factor N(5)-glutamine methyltransferase</fullName>
        <ecNumber evidence="1">2.1.1.297</ecNumber>
    </recommendedName>
</protein>
<dbReference type="PANTHER" id="PTHR18895">
    <property type="entry name" value="HEMK METHYLTRANSFERASE"/>
    <property type="match status" value="1"/>
</dbReference>
<organism evidence="7 8">
    <name type="scientific">Nocardioides flavescens</name>
    <dbReference type="NCBI Taxonomy" id="2691959"/>
    <lineage>
        <taxon>Bacteria</taxon>
        <taxon>Bacillati</taxon>
        <taxon>Actinomycetota</taxon>
        <taxon>Actinomycetes</taxon>
        <taxon>Propionibacteriales</taxon>
        <taxon>Nocardioidaceae</taxon>
        <taxon>Nocardioides</taxon>
    </lineage>
</organism>
<dbReference type="InterPro" id="IPR007848">
    <property type="entry name" value="Small_mtfrase_dom"/>
</dbReference>
<dbReference type="CDD" id="cd02440">
    <property type="entry name" value="AdoMet_MTases"/>
    <property type="match status" value="1"/>
</dbReference>
<dbReference type="AlphaFoldDB" id="A0A6L7EZM6"/>
<dbReference type="NCBIfam" id="TIGR00536">
    <property type="entry name" value="hemK_fam"/>
    <property type="match status" value="1"/>
</dbReference>
<evidence type="ECO:0000313" key="7">
    <source>
        <dbReference type="EMBL" id="MXG90065.1"/>
    </source>
</evidence>
<dbReference type="InterPro" id="IPR029063">
    <property type="entry name" value="SAM-dependent_MTases_sf"/>
</dbReference>
<keyword evidence="2" id="KW-0489">Methyltransferase</keyword>
<dbReference type="NCBIfam" id="TIGR03704">
    <property type="entry name" value="PrmC_rel_meth"/>
    <property type="match status" value="1"/>
</dbReference>